<dbReference type="Proteomes" id="UP000189580">
    <property type="component" value="Chromosome d"/>
</dbReference>
<dbReference type="FunFam" id="2.30.170.40:FF:000003">
    <property type="entry name" value="54S ribosomal protein L24"/>
    <property type="match status" value="1"/>
</dbReference>
<evidence type="ECO:0000313" key="6">
    <source>
        <dbReference type="EMBL" id="ANB14313.1"/>
    </source>
</evidence>
<dbReference type="KEGG" id="slb:AWJ20_5278"/>
<keyword evidence="2 6" id="KW-0689">Ribosomal protein</keyword>
<dbReference type="Gene3D" id="2.30.170.40">
    <property type="entry name" value="Ribosomal protein L28/L24"/>
    <property type="match status" value="1"/>
</dbReference>
<dbReference type="GeneID" id="30037502"/>
<dbReference type="SUPFAM" id="SSF143800">
    <property type="entry name" value="L28p-like"/>
    <property type="match status" value="1"/>
</dbReference>
<dbReference type="PANTHER" id="PTHR13528:SF2">
    <property type="entry name" value="LARGE RIBOSOMAL SUBUNIT PROTEIN BL28M"/>
    <property type="match status" value="1"/>
</dbReference>
<evidence type="ECO:0000256" key="5">
    <source>
        <dbReference type="ARBA" id="ARBA00037226"/>
    </source>
</evidence>
<evidence type="ECO:0000256" key="4">
    <source>
        <dbReference type="ARBA" id="ARBA00035269"/>
    </source>
</evidence>
<reference evidence="6 7" key="1">
    <citation type="submission" date="2016-02" db="EMBL/GenBank/DDBJ databases">
        <title>Complete genome sequence and transcriptome regulation of the pentose utilising yeast Sugiyamaella lignohabitans.</title>
        <authorList>
            <person name="Bellasio M."/>
            <person name="Peymann A."/>
            <person name="Valli M."/>
            <person name="Sipitzky M."/>
            <person name="Graf A."/>
            <person name="Sauer M."/>
            <person name="Marx H."/>
            <person name="Mattanovich D."/>
        </authorList>
    </citation>
    <scope>NUCLEOTIDE SEQUENCE [LARGE SCALE GENOMIC DNA]</scope>
    <source>
        <strain evidence="6 7">CBS 10342</strain>
    </source>
</reference>
<gene>
    <name evidence="6" type="primary">MRPL24</name>
    <name evidence="6" type="ORF">AWJ20_5278</name>
</gene>
<proteinExistence type="inferred from homology"/>
<comment type="function">
    <text evidence="5">Component of the mitochondrial ribosome (mitoribosome), a dedicated translation machinery responsible for the synthesis of mitochondrial genome-encoded proteins, including at least some of the essential transmembrane subunits of the mitochondrial respiratory chain. The mitoribosomes are attached to the mitochondrial inner membrane and translation products are cotranslationally integrated into the membrane.</text>
</comment>
<comment type="similarity">
    <text evidence="1">Belongs to the bacterial ribosomal protein bL28 family.</text>
</comment>
<organism evidence="6 7">
    <name type="scientific">Sugiyamaella lignohabitans</name>
    <dbReference type="NCBI Taxonomy" id="796027"/>
    <lineage>
        <taxon>Eukaryota</taxon>
        <taxon>Fungi</taxon>
        <taxon>Dikarya</taxon>
        <taxon>Ascomycota</taxon>
        <taxon>Saccharomycotina</taxon>
        <taxon>Dipodascomycetes</taxon>
        <taxon>Dipodascales</taxon>
        <taxon>Trichomonascaceae</taxon>
        <taxon>Sugiyamaella</taxon>
    </lineage>
</organism>
<dbReference type="EMBL" id="CP014502">
    <property type="protein sequence ID" value="ANB14313.1"/>
    <property type="molecule type" value="Genomic_DNA"/>
</dbReference>
<dbReference type="InterPro" id="IPR037147">
    <property type="entry name" value="Ribosomal_bL28_sf"/>
</dbReference>
<dbReference type="GO" id="GO:0003735">
    <property type="term" value="F:structural constituent of ribosome"/>
    <property type="evidence" value="ECO:0007669"/>
    <property type="project" value="EnsemblFungi"/>
</dbReference>
<dbReference type="RefSeq" id="XP_018736790.1">
    <property type="nucleotide sequence ID" value="XM_018882410.1"/>
</dbReference>
<keyword evidence="3" id="KW-0687">Ribonucleoprotein</keyword>
<dbReference type="Pfam" id="PF00830">
    <property type="entry name" value="Ribosomal_L28"/>
    <property type="match status" value="1"/>
</dbReference>
<accession>A0A167EPJ2</accession>
<dbReference type="PANTHER" id="PTHR13528">
    <property type="entry name" value="39S RIBOSOMAL PROTEIN L28, MITOCHONDRIAL"/>
    <property type="match status" value="1"/>
</dbReference>
<evidence type="ECO:0000256" key="2">
    <source>
        <dbReference type="ARBA" id="ARBA00022980"/>
    </source>
</evidence>
<sequence length="288" mass="32535">MWRSVRASAEGVFGVQSRQFSSSSVAGRIYAHVVRRRVKQVKPVEIGDPNINALHKRAKEIPQYPYGEATLYKQSNRGLYGGRMIQFGNKVSDFGNRNMRTFKPNVHWNKLWSEALNKQINIRVVASVLRTITKEGGIDNYLIKDKPARIKELGPLGWKLRYQVLKKLEKKEAQDKTRPKPVRVIENSTSEVSAVDSESASEAAAASAKSVPIYAEYTSQTNEGSTYLITVGRINLLKRLFGQLRAQGSQDAQSYKHFISLYKDLPMHDTLQKLEATGYDLTLVSYQP</sequence>
<dbReference type="OrthoDB" id="361870at2759"/>
<dbReference type="AlphaFoldDB" id="A0A167EPJ2"/>
<evidence type="ECO:0000313" key="7">
    <source>
        <dbReference type="Proteomes" id="UP000189580"/>
    </source>
</evidence>
<name>A0A167EPJ2_9ASCO</name>
<evidence type="ECO:0000256" key="1">
    <source>
        <dbReference type="ARBA" id="ARBA00008760"/>
    </source>
</evidence>
<dbReference type="InterPro" id="IPR034704">
    <property type="entry name" value="Ribosomal_bL28/bL31-like_sf"/>
</dbReference>
<keyword evidence="7" id="KW-1185">Reference proteome</keyword>
<dbReference type="InterPro" id="IPR026569">
    <property type="entry name" value="Ribosomal_bL28"/>
</dbReference>
<dbReference type="GO" id="GO:0005762">
    <property type="term" value="C:mitochondrial large ribosomal subunit"/>
    <property type="evidence" value="ECO:0007669"/>
    <property type="project" value="EnsemblFungi"/>
</dbReference>
<protein>
    <recommendedName>
        <fullName evidence="4">Large ribosomal subunit protein bL28m</fullName>
    </recommendedName>
</protein>
<evidence type="ECO:0000256" key="3">
    <source>
        <dbReference type="ARBA" id="ARBA00023274"/>
    </source>
</evidence>